<dbReference type="PANTHER" id="PTHR34148:SF1">
    <property type="entry name" value="ADENOSYLCOBINAMIDE-GDP RIBAZOLETRANSFERASE"/>
    <property type="match status" value="1"/>
</dbReference>
<name>A0A412YZR2_9FIRM</name>
<comment type="caution">
    <text evidence="20">The sequence shown here is derived from an EMBL/GenBank/DDBJ whole genome shotgun (WGS) entry which is preliminary data.</text>
</comment>
<comment type="catalytic activity">
    <reaction evidence="18 19">
        <text>alpha-ribazole 5'-phosphate + adenosylcob(III)inamide-GDP = adenosylcob(III)alamin 5'-phosphate + GMP + H(+)</text>
        <dbReference type="Rhea" id="RHEA:23560"/>
        <dbReference type="ChEBI" id="CHEBI:15378"/>
        <dbReference type="ChEBI" id="CHEBI:57918"/>
        <dbReference type="ChEBI" id="CHEBI:58115"/>
        <dbReference type="ChEBI" id="CHEBI:60487"/>
        <dbReference type="ChEBI" id="CHEBI:60493"/>
        <dbReference type="EC" id="2.7.8.26"/>
    </reaction>
</comment>
<keyword evidence="7 19" id="KW-1003">Cell membrane</keyword>
<evidence type="ECO:0000256" key="9">
    <source>
        <dbReference type="ARBA" id="ARBA00022679"/>
    </source>
</evidence>
<evidence type="ECO:0000313" key="21">
    <source>
        <dbReference type="Proteomes" id="UP000284543"/>
    </source>
</evidence>
<accession>A0A412YZR2</accession>
<evidence type="ECO:0000256" key="2">
    <source>
        <dbReference type="ARBA" id="ARBA00004651"/>
    </source>
</evidence>
<feature type="transmembrane region" description="Helical" evidence="19">
    <location>
        <begin position="145"/>
        <end position="170"/>
    </location>
</feature>
<evidence type="ECO:0000256" key="5">
    <source>
        <dbReference type="ARBA" id="ARBA00013200"/>
    </source>
</evidence>
<dbReference type="Pfam" id="PF02654">
    <property type="entry name" value="CobS"/>
    <property type="match status" value="1"/>
</dbReference>
<comment type="similarity">
    <text evidence="4 19">Belongs to the CobS family.</text>
</comment>
<proteinExistence type="inferred from homology"/>
<dbReference type="UniPathway" id="UPA00148">
    <property type="reaction ID" value="UER00238"/>
</dbReference>
<evidence type="ECO:0000256" key="3">
    <source>
        <dbReference type="ARBA" id="ARBA00004663"/>
    </source>
</evidence>
<dbReference type="HAMAP" id="MF_00719">
    <property type="entry name" value="CobS"/>
    <property type="match status" value="1"/>
</dbReference>
<dbReference type="GO" id="GO:0009236">
    <property type="term" value="P:cobalamin biosynthetic process"/>
    <property type="evidence" value="ECO:0007669"/>
    <property type="project" value="UniProtKB-UniRule"/>
</dbReference>
<feature type="transmembrane region" description="Helical" evidence="19">
    <location>
        <begin position="247"/>
        <end position="269"/>
    </location>
</feature>
<evidence type="ECO:0000256" key="17">
    <source>
        <dbReference type="ARBA" id="ARBA00048623"/>
    </source>
</evidence>
<evidence type="ECO:0000256" key="14">
    <source>
        <dbReference type="ARBA" id="ARBA00025228"/>
    </source>
</evidence>
<sequence>MNGLYSCIIAISMYSKIPMPNVEWSEDRMRYVMCFFPLVGIVQGAALGLWLHFALDVLNLSVGAAALTGAAIPLLVTGGIHMDGFLDTMDAIHSYGDRSRKLEILKDPHLGAFAVISFGVYMMLYLGVFYEYLSLVLREDRGDRYFLYAVPCLVFVMERAFSGLSVVTFPQAKKKGLAAGFGGAARKRTDSLVLLLWMLICLAAGAAAAKVGCHGAGMLAGVLLMTHLAVFIWYYRMSVKQFGGVTGDLAGCFLQVCELAGLAAAAVLLKAGLMGGM</sequence>
<evidence type="ECO:0000256" key="13">
    <source>
        <dbReference type="ARBA" id="ARBA00023136"/>
    </source>
</evidence>
<keyword evidence="13 19" id="KW-0472">Membrane</keyword>
<comment type="pathway">
    <text evidence="3 19">Cofactor biosynthesis; adenosylcobalamin biosynthesis; adenosylcobalamin from cob(II)yrinate a,c-diamide: step 7/7.</text>
</comment>
<evidence type="ECO:0000313" key="20">
    <source>
        <dbReference type="EMBL" id="RGV73095.1"/>
    </source>
</evidence>
<feature type="transmembrane region" description="Helical" evidence="19">
    <location>
        <begin position="191"/>
        <end position="209"/>
    </location>
</feature>
<dbReference type="RefSeq" id="WP_118019351.1">
    <property type="nucleotide sequence ID" value="NZ_CAUHGS010000004.1"/>
</dbReference>
<dbReference type="Proteomes" id="UP000284543">
    <property type="component" value="Unassembled WGS sequence"/>
</dbReference>
<evidence type="ECO:0000256" key="10">
    <source>
        <dbReference type="ARBA" id="ARBA00022692"/>
    </source>
</evidence>
<dbReference type="GO" id="GO:0051073">
    <property type="term" value="F:adenosylcobinamide-GDP ribazoletransferase activity"/>
    <property type="evidence" value="ECO:0007669"/>
    <property type="project" value="UniProtKB-UniRule"/>
</dbReference>
<feature type="transmembrane region" description="Helical" evidence="19">
    <location>
        <begin position="57"/>
        <end position="76"/>
    </location>
</feature>
<gene>
    <name evidence="19" type="primary">cobS</name>
    <name evidence="20" type="ORF">DWW02_22055</name>
</gene>
<keyword evidence="8 19" id="KW-0169">Cobalamin biosynthesis</keyword>
<organism evidence="20 21">
    <name type="scientific">Enterocloster bolteae</name>
    <dbReference type="NCBI Taxonomy" id="208479"/>
    <lineage>
        <taxon>Bacteria</taxon>
        <taxon>Bacillati</taxon>
        <taxon>Bacillota</taxon>
        <taxon>Clostridia</taxon>
        <taxon>Lachnospirales</taxon>
        <taxon>Lachnospiraceae</taxon>
        <taxon>Enterocloster</taxon>
    </lineage>
</organism>
<feature type="transmembrane region" description="Helical" evidence="19">
    <location>
        <begin position="110"/>
        <end position="133"/>
    </location>
</feature>
<evidence type="ECO:0000256" key="15">
    <source>
        <dbReference type="ARBA" id="ARBA00032605"/>
    </source>
</evidence>
<reference evidence="20 21" key="1">
    <citation type="submission" date="2018-08" db="EMBL/GenBank/DDBJ databases">
        <title>A genome reference for cultivated species of the human gut microbiota.</title>
        <authorList>
            <person name="Zou Y."/>
            <person name="Xue W."/>
            <person name="Luo G."/>
        </authorList>
    </citation>
    <scope>NUCLEOTIDE SEQUENCE [LARGE SCALE GENOMIC DNA]</scope>
    <source>
        <strain evidence="20 21">AF14-18</strain>
    </source>
</reference>
<protein>
    <recommendedName>
        <fullName evidence="6 19">Adenosylcobinamide-GDP ribazoletransferase</fullName>
        <ecNumber evidence="5 19">2.7.8.26</ecNumber>
    </recommendedName>
    <alternativeName>
        <fullName evidence="16 19">Cobalamin synthase</fullName>
    </alternativeName>
    <alternativeName>
        <fullName evidence="15 19">Cobalamin-5'-phosphate synthase</fullName>
    </alternativeName>
</protein>
<dbReference type="InterPro" id="IPR003805">
    <property type="entry name" value="CobS"/>
</dbReference>
<feature type="transmembrane region" description="Helical" evidence="19">
    <location>
        <begin position="215"/>
        <end position="235"/>
    </location>
</feature>
<evidence type="ECO:0000256" key="16">
    <source>
        <dbReference type="ARBA" id="ARBA00032853"/>
    </source>
</evidence>
<comment type="cofactor">
    <cofactor evidence="1 19">
        <name>Mg(2+)</name>
        <dbReference type="ChEBI" id="CHEBI:18420"/>
    </cofactor>
</comment>
<evidence type="ECO:0000256" key="11">
    <source>
        <dbReference type="ARBA" id="ARBA00022842"/>
    </source>
</evidence>
<evidence type="ECO:0000256" key="12">
    <source>
        <dbReference type="ARBA" id="ARBA00022989"/>
    </source>
</evidence>
<dbReference type="GO" id="GO:0008818">
    <property type="term" value="F:cobalamin 5'-phosphate synthase activity"/>
    <property type="evidence" value="ECO:0007669"/>
    <property type="project" value="UniProtKB-UniRule"/>
</dbReference>
<evidence type="ECO:0000256" key="7">
    <source>
        <dbReference type="ARBA" id="ARBA00022475"/>
    </source>
</evidence>
<evidence type="ECO:0000256" key="18">
    <source>
        <dbReference type="ARBA" id="ARBA00049504"/>
    </source>
</evidence>
<dbReference type="GO" id="GO:0005886">
    <property type="term" value="C:plasma membrane"/>
    <property type="evidence" value="ECO:0007669"/>
    <property type="project" value="UniProtKB-SubCell"/>
</dbReference>
<keyword evidence="10 19" id="KW-0812">Transmembrane</keyword>
<feature type="transmembrane region" description="Helical" evidence="19">
    <location>
        <begin position="31"/>
        <end position="51"/>
    </location>
</feature>
<comment type="catalytic activity">
    <reaction evidence="17 19">
        <text>alpha-ribazole + adenosylcob(III)inamide-GDP = adenosylcob(III)alamin + GMP + H(+)</text>
        <dbReference type="Rhea" id="RHEA:16049"/>
        <dbReference type="ChEBI" id="CHEBI:10329"/>
        <dbReference type="ChEBI" id="CHEBI:15378"/>
        <dbReference type="ChEBI" id="CHEBI:18408"/>
        <dbReference type="ChEBI" id="CHEBI:58115"/>
        <dbReference type="ChEBI" id="CHEBI:60487"/>
        <dbReference type="EC" id="2.7.8.26"/>
    </reaction>
</comment>
<evidence type="ECO:0000256" key="8">
    <source>
        <dbReference type="ARBA" id="ARBA00022573"/>
    </source>
</evidence>
<comment type="function">
    <text evidence="14 19">Joins adenosylcobinamide-GDP and alpha-ribazole to generate adenosylcobalamin (Ado-cobalamin). Also synthesizes adenosylcobalamin 5'-phosphate from adenosylcobinamide-GDP and alpha-ribazole 5'-phosphate.</text>
</comment>
<dbReference type="PANTHER" id="PTHR34148">
    <property type="entry name" value="ADENOSYLCOBINAMIDE-GDP RIBAZOLETRANSFERASE"/>
    <property type="match status" value="1"/>
</dbReference>
<evidence type="ECO:0000256" key="1">
    <source>
        <dbReference type="ARBA" id="ARBA00001946"/>
    </source>
</evidence>
<keyword evidence="12 19" id="KW-1133">Transmembrane helix</keyword>
<evidence type="ECO:0000256" key="4">
    <source>
        <dbReference type="ARBA" id="ARBA00010561"/>
    </source>
</evidence>
<keyword evidence="9 19" id="KW-0808">Transferase</keyword>
<comment type="subcellular location">
    <subcellularLocation>
        <location evidence="2 19">Cell membrane</location>
        <topology evidence="2 19">Multi-pass membrane protein</topology>
    </subcellularLocation>
</comment>
<evidence type="ECO:0000256" key="19">
    <source>
        <dbReference type="HAMAP-Rule" id="MF_00719"/>
    </source>
</evidence>
<dbReference type="AlphaFoldDB" id="A0A412YZR2"/>
<dbReference type="EC" id="2.7.8.26" evidence="5 19"/>
<keyword evidence="11 19" id="KW-0460">Magnesium</keyword>
<evidence type="ECO:0000256" key="6">
    <source>
        <dbReference type="ARBA" id="ARBA00015850"/>
    </source>
</evidence>
<dbReference type="EMBL" id="QRZM01000011">
    <property type="protein sequence ID" value="RGV73095.1"/>
    <property type="molecule type" value="Genomic_DNA"/>
</dbReference>